<name>A0A166KMR0_LACLC</name>
<keyword evidence="1" id="KW-1133">Transmembrane helix</keyword>
<evidence type="ECO:0000256" key="1">
    <source>
        <dbReference type="SAM" id="Phobius"/>
    </source>
</evidence>
<comment type="caution">
    <text evidence="3">The sequence shown here is derived from an EMBL/GenBank/DDBJ whole genome shotgun (WGS) entry which is preliminary data.</text>
</comment>
<dbReference type="RefSeq" id="WP_063280977.1">
    <property type="nucleotide sequence ID" value="NZ_LIYF01000001.1"/>
</dbReference>
<dbReference type="SUPFAM" id="SSF53474">
    <property type="entry name" value="alpha/beta-Hydrolases"/>
    <property type="match status" value="1"/>
</dbReference>
<evidence type="ECO:0000313" key="3">
    <source>
        <dbReference type="EMBL" id="KZK08642.1"/>
    </source>
</evidence>
<sequence>MKKKKLKIILSYIGAIFLVIIGLSFFYIKTNSYQPSSKALSFSQKSETQGSTLVFKGNPKKTSVIFYQGALVDNRSYSIWASKLAAKGHTVYLLKEPLNLAVLNPNQASLVIKANKLNNYVVGGHSLGGVIASRFAKKSETDSSLKGVFFLASYPDKKGNLSNFKGDVLSIVGAQDNILNWSSYKKAKQYLPKETSYVTIEGGNHGGFGSYGSQKGDKKAKISNNQQQEEISQTLIDWLDKVN</sequence>
<protein>
    <submittedName>
        <fullName evidence="3">Carboxymethylenebutenolidase-related protein</fullName>
    </submittedName>
</protein>
<gene>
    <name evidence="3" type="ORF">AB996_0079</name>
</gene>
<dbReference type="Gene3D" id="3.40.50.1820">
    <property type="entry name" value="alpha/beta hydrolase"/>
    <property type="match status" value="1"/>
</dbReference>
<accession>A0A166KMR0</accession>
<dbReference type="PATRIC" id="fig|1359.32.peg.2160"/>
<dbReference type="EMBL" id="LIYF01000001">
    <property type="protein sequence ID" value="KZK08642.1"/>
    <property type="molecule type" value="Genomic_DNA"/>
</dbReference>
<keyword evidence="1" id="KW-0812">Transmembrane</keyword>
<dbReference type="GO" id="GO:0016787">
    <property type="term" value="F:hydrolase activity"/>
    <property type="evidence" value="ECO:0007669"/>
    <property type="project" value="InterPro"/>
</dbReference>
<dbReference type="Proteomes" id="UP000076519">
    <property type="component" value="Unassembled WGS sequence"/>
</dbReference>
<keyword evidence="1" id="KW-0472">Membrane</keyword>
<feature type="domain" description="Alpha/beta hydrolase fold-5" evidence="2">
    <location>
        <begin position="63"/>
        <end position="229"/>
    </location>
</feature>
<dbReference type="InterPro" id="IPR029058">
    <property type="entry name" value="AB_hydrolase_fold"/>
</dbReference>
<evidence type="ECO:0000259" key="2">
    <source>
        <dbReference type="Pfam" id="PF12695"/>
    </source>
</evidence>
<evidence type="ECO:0000313" key="4">
    <source>
        <dbReference type="Proteomes" id="UP000076519"/>
    </source>
</evidence>
<feature type="transmembrane region" description="Helical" evidence="1">
    <location>
        <begin position="9"/>
        <end position="28"/>
    </location>
</feature>
<dbReference type="InterPro" id="IPR029059">
    <property type="entry name" value="AB_hydrolase_5"/>
</dbReference>
<reference evidence="3 4" key="1">
    <citation type="submission" date="2015-08" db="EMBL/GenBank/DDBJ databases">
        <title>Draft Genome Sequences of 11 Lactococcus lactis subspecies cremoris strains.</title>
        <authorList>
            <person name="Wels M."/>
            <person name="Backus L."/>
            <person name="Boekhorst J."/>
            <person name="Dijkstra A."/>
            <person name="Beerthuizen M."/>
            <person name="Siezen R."/>
            <person name="Bachmann H."/>
            <person name="Van Hijum S."/>
        </authorList>
    </citation>
    <scope>NUCLEOTIDE SEQUENCE [LARGE SCALE GENOMIC DNA]</scope>
    <source>
        <strain evidence="3 4">KW10</strain>
    </source>
</reference>
<proteinExistence type="predicted"/>
<dbReference type="Pfam" id="PF12695">
    <property type="entry name" value="Abhydrolase_5"/>
    <property type="match status" value="1"/>
</dbReference>
<dbReference type="AlphaFoldDB" id="A0A166KMR0"/>
<organism evidence="3 4">
    <name type="scientific">Lactococcus lactis subsp. cremoris</name>
    <name type="common">Streptococcus cremoris</name>
    <dbReference type="NCBI Taxonomy" id="1359"/>
    <lineage>
        <taxon>Bacteria</taxon>
        <taxon>Bacillati</taxon>
        <taxon>Bacillota</taxon>
        <taxon>Bacilli</taxon>
        <taxon>Lactobacillales</taxon>
        <taxon>Streptococcaceae</taxon>
        <taxon>Lactococcus</taxon>
    </lineage>
</organism>